<comment type="caution">
    <text evidence="2">The sequence shown here is derived from an EMBL/GenBank/DDBJ whole genome shotgun (WGS) entry which is preliminary data.</text>
</comment>
<dbReference type="SUPFAM" id="SSF54909">
    <property type="entry name" value="Dimeric alpha+beta barrel"/>
    <property type="match status" value="1"/>
</dbReference>
<evidence type="ECO:0000256" key="1">
    <source>
        <dbReference type="SAM" id="MobiDB-lite"/>
    </source>
</evidence>
<dbReference type="GO" id="GO:0016857">
    <property type="term" value="F:racemase and epimerase activity, acting on carbohydrates and derivatives"/>
    <property type="evidence" value="ECO:0007669"/>
    <property type="project" value="InterPro"/>
</dbReference>
<dbReference type="Gene3D" id="3.30.70.100">
    <property type="match status" value="1"/>
</dbReference>
<evidence type="ECO:0000313" key="3">
    <source>
        <dbReference type="Proteomes" id="UP001153069"/>
    </source>
</evidence>
<name>A0A9N8E341_9STRA</name>
<dbReference type="EMBL" id="CAICTM010000453">
    <property type="protein sequence ID" value="CAB9510829.1"/>
    <property type="molecule type" value="Genomic_DNA"/>
</dbReference>
<feature type="compositionally biased region" description="Polar residues" evidence="1">
    <location>
        <begin position="212"/>
        <end position="221"/>
    </location>
</feature>
<protein>
    <submittedName>
        <fullName evidence="2">DUF718 domain protein</fullName>
    </submittedName>
</protein>
<accession>A0A9N8E341</accession>
<dbReference type="Pfam" id="PF05336">
    <property type="entry name" value="rhaM"/>
    <property type="match status" value="1"/>
</dbReference>
<proteinExistence type="predicted"/>
<reference evidence="2" key="1">
    <citation type="submission" date="2020-06" db="EMBL/GenBank/DDBJ databases">
        <authorList>
            <consortium name="Plant Systems Biology data submission"/>
        </authorList>
    </citation>
    <scope>NUCLEOTIDE SEQUENCE</scope>
    <source>
        <strain evidence="2">D6</strain>
    </source>
</reference>
<gene>
    <name evidence="2" type="ORF">SEMRO_454_G146420.1</name>
</gene>
<dbReference type="OrthoDB" id="9981546at2759"/>
<dbReference type="AlphaFoldDB" id="A0A9N8E341"/>
<organism evidence="2 3">
    <name type="scientific">Seminavis robusta</name>
    <dbReference type="NCBI Taxonomy" id="568900"/>
    <lineage>
        <taxon>Eukaryota</taxon>
        <taxon>Sar</taxon>
        <taxon>Stramenopiles</taxon>
        <taxon>Ochrophyta</taxon>
        <taxon>Bacillariophyta</taxon>
        <taxon>Bacillariophyceae</taxon>
        <taxon>Bacillariophycidae</taxon>
        <taxon>Naviculales</taxon>
        <taxon>Naviculaceae</taxon>
        <taxon>Seminavis</taxon>
    </lineage>
</organism>
<feature type="region of interest" description="Disordered" evidence="1">
    <location>
        <begin position="196"/>
        <end position="221"/>
    </location>
</feature>
<dbReference type="Proteomes" id="UP001153069">
    <property type="component" value="Unassembled WGS sequence"/>
</dbReference>
<keyword evidence="3" id="KW-1185">Reference proteome</keyword>
<dbReference type="PANTHER" id="PTHR34389:SF2">
    <property type="entry name" value="L-RHAMNOSE MUTAROTASE"/>
    <property type="match status" value="1"/>
</dbReference>
<dbReference type="InterPro" id="IPR008000">
    <property type="entry name" value="Rham/fucose_mutarotase"/>
</dbReference>
<feature type="compositionally biased region" description="Basic and acidic residues" evidence="1">
    <location>
        <begin position="196"/>
        <end position="211"/>
    </location>
</feature>
<evidence type="ECO:0000313" key="2">
    <source>
        <dbReference type="EMBL" id="CAB9510829.1"/>
    </source>
</evidence>
<dbReference type="PANTHER" id="PTHR34389">
    <property type="entry name" value="L-RHAMNOSE MUTAROTASE"/>
    <property type="match status" value="1"/>
</dbReference>
<dbReference type="InterPro" id="IPR011008">
    <property type="entry name" value="Dimeric_a/b-barrel"/>
</dbReference>
<sequence length="221" mass="25449">MSSSSPPSTLLLVAGTAITASLATLALQRLYQERTSSSSSSTNKKNRRAPKRCAGAIKLQKDQFDRYTQLHDHVWEEVLDRMYDSNIRNFTIYYHEETSTMFHHFDWIGGMDLAVEDAAEIERRFQDDMNAVAADEATREWWGYCEPCQEPFRQWPAGLKPHSQQPKSVPPKGDWWAPLVCLNHCGYWPVEYSDQKRDPHFVPQNPEKETSSRSNPPEDSI</sequence>